<dbReference type="Gene3D" id="3.40.50.300">
    <property type="entry name" value="P-loop containing nucleotide triphosphate hydrolases"/>
    <property type="match status" value="1"/>
</dbReference>
<dbReference type="GO" id="GO:0005829">
    <property type="term" value="C:cytosol"/>
    <property type="evidence" value="ECO:0007669"/>
    <property type="project" value="TreeGrafter"/>
</dbReference>
<dbReference type="EMBL" id="JAOA01000013">
    <property type="protein sequence ID" value="EUA09816.1"/>
    <property type="molecule type" value="Genomic_DNA"/>
</dbReference>
<feature type="compositionally biased region" description="Pro residues" evidence="1">
    <location>
        <begin position="145"/>
        <end position="162"/>
    </location>
</feature>
<feature type="domain" description="CobQ/CobB/MinD/ParA nucleotide binding" evidence="2">
    <location>
        <begin position="281"/>
        <end position="492"/>
    </location>
</feature>
<evidence type="ECO:0000313" key="4">
    <source>
        <dbReference type="Proteomes" id="UP000020561"/>
    </source>
</evidence>
<feature type="compositionally biased region" description="Polar residues" evidence="1">
    <location>
        <begin position="1"/>
        <end position="14"/>
    </location>
</feature>
<dbReference type="InterPro" id="IPR050625">
    <property type="entry name" value="ParA/MinD_ATPase"/>
</dbReference>
<reference evidence="3 4" key="1">
    <citation type="submission" date="2013-12" db="EMBL/GenBank/DDBJ databases">
        <authorList>
            <person name="Brown-Elliot B."/>
            <person name="Wallace R."/>
            <person name="Lenaerts A."/>
            <person name="Ordway D."/>
            <person name="DeGroote M.A."/>
            <person name="Parker T."/>
            <person name="Sizemore C."/>
            <person name="Tallon L.J."/>
            <person name="Sadzewicz L.K."/>
            <person name="Sengamalay N."/>
            <person name="Fraser C.M."/>
            <person name="Hine E."/>
            <person name="Shefchek K.A."/>
            <person name="Das S.P."/>
            <person name="Tettelin H."/>
        </authorList>
    </citation>
    <scope>NUCLEOTIDE SEQUENCE [LARGE SCALE GENOMIC DNA]</scope>
    <source>
        <strain evidence="3 4">662</strain>
    </source>
</reference>
<dbReference type="PANTHER" id="PTHR43384:SF14">
    <property type="entry name" value="ESX-1 SECRETION-ASSOCIATED PROTEIN ESPI"/>
    <property type="match status" value="1"/>
</dbReference>
<dbReference type="PATRIC" id="fig|1299326.3.peg.5729"/>
<dbReference type="InterPro" id="IPR002586">
    <property type="entry name" value="CobQ/CobB/MinD/ParA_Nub-bd_dom"/>
</dbReference>
<dbReference type="Pfam" id="PF01656">
    <property type="entry name" value="CbiA"/>
    <property type="match status" value="1"/>
</dbReference>
<feature type="region of interest" description="Disordered" evidence="1">
    <location>
        <begin position="523"/>
        <end position="569"/>
    </location>
</feature>
<feature type="compositionally biased region" description="Pro residues" evidence="1">
    <location>
        <begin position="186"/>
        <end position="198"/>
    </location>
</feature>
<dbReference type="PRINTS" id="PR01217">
    <property type="entry name" value="PRICHEXTENSN"/>
</dbReference>
<feature type="compositionally biased region" description="Pro residues" evidence="1">
    <location>
        <begin position="60"/>
        <end position="73"/>
    </location>
</feature>
<feature type="region of interest" description="Disordered" evidence="1">
    <location>
        <begin position="1"/>
        <end position="206"/>
    </location>
</feature>
<protein>
    <submittedName>
        <fullName evidence="3">CobQ/CobB/MinD/ParA nucleotide binding domain protein</fullName>
    </submittedName>
</protein>
<dbReference type="PANTHER" id="PTHR43384">
    <property type="entry name" value="SEPTUM SITE-DETERMINING PROTEIN MIND HOMOLOG, CHLOROPLASTIC-RELATED"/>
    <property type="match status" value="1"/>
</dbReference>
<dbReference type="AlphaFoldDB" id="X7YST5"/>
<evidence type="ECO:0000313" key="3">
    <source>
        <dbReference type="EMBL" id="EUA09816.1"/>
    </source>
</evidence>
<dbReference type="GO" id="GO:0009898">
    <property type="term" value="C:cytoplasmic side of plasma membrane"/>
    <property type="evidence" value="ECO:0007669"/>
    <property type="project" value="TreeGrafter"/>
</dbReference>
<comment type="caution">
    <text evidence="3">The sequence shown here is derived from an EMBL/GenBank/DDBJ whole genome shotgun (WGS) entry which is preliminary data.</text>
</comment>
<dbReference type="GO" id="GO:0016887">
    <property type="term" value="F:ATP hydrolysis activity"/>
    <property type="evidence" value="ECO:0007669"/>
    <property type="project" value="TreeGrafter"/>
</dbReference>
<evidence type="ECO:0000256" key="1">
    <source>
        <dbReference type="SAM" id="MobiDB-lite"/>
    </source>
</evidence>
<gene>
    <name evidence="3" type="ORF">I545_5954</name>
</gene>
<dbReference type="InterPro" id="IPR027417">
    <property type="entry name" value="P-loop_NTPase"/>
</dbReference>
<dbReference type="Proteomes" id="UP000020561">
    <property type="component" value="Unassembled WGS sequence"/>
</dbReference>
<dbReference type="GO" id="GO:0005524">
    <property type="term" value="F:ATP binding"/>
    <property type="evidence" value="ECO:0007669"/>
    <property type="project" value="TreeGrafter"/>
</dbReference>
<accession>X7YST5</accession>
<dbReference type="GO" id="GO:0051782">
    <property type="term" value="P:negative regulation of cell division"/>
    <property type="evidence" value="ECO:0007669"/>
    <property type="project" value="TreeGrafter"/>
</dbReference>
<evidence type="ECO:0000259" key="2">
    <source>
        <dbReference type="Pfam" id="PF01656"/>
    </source>
</evidence>
<name>X7YST5_MYCKA</name>
<proteinExistence type="predicted"/>
<dbReference type="SUPFAM" id="SSF52540">
    <property type="entry name" value="P-loop containing nucleoside triphosphate hydrolases"/>
    <property type="match status" value="1"/>
</dbReference>
<sequence length="569" mass="61377">MGEQMSESENNFYSQYVGEGSSPPPPACSGDSAEEDVEATVSPFDPLGGPHDGAASPSQSPEPEPPPYAPAPPTAETVAPLDSEGHTQIVDREQMRREMEILRNAKSPGAAPPSEENTALYYHGASVQRPWDRAAQAPDGGRHTAPPPPPPNFSAPPPPPSAAPYGGRPPSQEALFGGPQTGMPRQPVPPPTSPPGYRPPAGDEERYGARVANDPFASVGAMRAQIHEGQVATPYKPVPETGWRHGLYKMTRINLGLSAKEAHWNDLRRRLKVNLRGKYVIAVMQSKGGVNKTSTTVLLGAALSRYRDEKIVAIDANPANGNLARRIDEPSTMSWRGLNSDRNLRDYSDFREYLGKDNHSGLEVLGSDRGRTPMTGADLITAWSKLQVQYPIAIVDCGNQLDDDLTHAVLEHIRVDAIVVPSTTRLDGAQGAADTLNWLLESGYPHLVREAVVIVSNVNKVNAGAQVKQLHADFERTVRSVHTIDFDPHLSDAVPIEFDRLAPDTQLHYIEAAASLADGFARATDRDRGARQQRITGAPEGQPRPPQGGGYPGSWPPAANSSHGWGPRQ</sequence>
<feature type="compositionally biased region" description="Basic and acidic residues" evidence="1">
    <location>
        <begin position="83"/>
        <end position="103"/>
    </location>
</feature>
<organism evidence="3 4">
    <name type="scientific">Mycobacterium kansasii 662</name>
    <dbReference type="NCBI Taxonomy" id="1299326"/>
    <lineage>
        <taxon>Bacteria</taxon>
        <taxon>Bacillati</taxon>
        <taxon>Actinomycetota</taxon>
        <taxon>Actinomycetes</taxon>
        <taxon>Mycobacteriales</taxon>
        <taxon>Mycobacteriaceae</taxon>
        <taxon>Mycobacterium</taxon>
    </lineage>
</organism>